<gene>
    <name evidence="6" type="primary">HSP18.1</name>
    <name evidence="6" type="ORF">CR513_14331</name>
</gene>
<keyword evidence="7" id="KW-1185">Reference proteome</keyword>
<proteinExistence type="inferred from homology"/>
<feature type="non-terminal residue" evidence="6">
    <location>
        <position position="1"/>
    </location>
</feature>
<dbReference type="InterPro" id="IPR031107">
    <property type="entry name" value="Small_HSP"/>
</dbReference>
<dbReference type="InterPro" id="IPR002068">
    <property type="entry name" value="A-crystallin/Hsp20_dom"/>
</dbReference>
<protein>
    <submittedName>
        <fullName evidence="6">Class I heat shock protein</fullName>
    </submittedName>
</protein>
<dbReference type="Proteomes" id="UP000257109">
    <property type="component" value="Unassembled WGS sequence"/>
</dbReference>
<dbReference type="SUPFAM" id="SSF49764">
    <property type="entry name" value="HSP20-like chaperones"/>
    <property type="match status" value="1"/>
</dbReference>
<evidence type="ECO:0000259" key="5">
    <source>
        <dbReference type="PROSITE" id="PS01031"/>
    </source>
</evidence>
<feature type="region of interest" description="Disordered" evidence="4">
    <location>
        <begin position="23"/>
        <end position="48"/>
    </location>
</feature>
<evidence type="ECO:0000256" key="3">
    <source>
        <dbReference type="RuleBase" id="RU003616"/>
    </source>
</evidence>
<evidence type="ECO:0000256" key="2">
    <source>
        <dbReference type="PROSITE-ProRule" id="PRU00285"/>
    </source>
</evidence>
<dbReference type="InterPro" id="IPR008978">
    <property type="entry name" value="HSP20-like_chaperone"/>
</dbReference>
<comment type="similarity">
    <text evidence="2 3">Belongs to the small heat shock protein (HSP20) family.</text>
</comment>
<name>A0A371HHK3_MUCPR</name>
<keyword evidence="1 6" id="KW-0346">Stress response</keyword>
<dbReference type="PANTHER" id="PTHR11527">
    <property type="entry name" value="HEAT-SHOCK PROTEIN 20 FAMILY MEMBER"/>
    <property type="match status" value="1"/>
</dbReference>
<evidence type="ECO:0000256" key="4">
    <source>
        <dbReference type="SAM" id="MobiDB-lite"/>
    </source>
</evidence>
<feature type="domain" description="SHSP" evidence="5">
    <location>
        <begin position="64"/>
        <end position="165"/>
    </location>
</feature>
<dbReference type="AlphaFoldDB" id="A0A371HHK3"/>
<comment type="caution">
    <text evidence="6">The sequence shown here is derived from an EMBL/GenBank/DDBJ whole genome shotgun (WGS) entry which is preliminary data.</text>
</comment>
<reference evidence="6" key="1">
    <citation type="submission" date="2018-05" db="EMBL/GenBank/DDBJ databases">
        <title>Draft genome of Mucuna pruriens seed.</title>
        <authorList>
            <person name="Nnadi N.E."/>
            <person name="Vos R."/>
            <person name="Hasami M.H."/>
            <person name="Devisetty U.K."/>
            <person name="Aguiy J.C."/>
        </authorList>
    </citation>
    <scope>NUCLEOTIDE SEQUENCE [LARGE SCALE GENOMIC DNA]</scope>
    <source>
        <strain evidence="6">JCA_2017</strain>
    </source>
</reference>
<dbReference type="Gene3D" id="2.60.40.790">
    <property type="match status" value="1"/>
</dbReference>
<dbReference type="EMBL" id="QJKJ01002572">
    <property type="protein sequence ID" value="RDY02239.1"/>
    <property type="molecule type" value="Genomic_DNA"/>
</dbReference>
<evidence type="ECO:0000313" key="6">
    <source>
        <dbReference type="EMBL" id="RDY02239.1"/>
    </source>
</evidence>
<accession>A0A371HHK3</accession>
<sequence length="165" mass="18855">MPFLPSNLFSPRYETPAQHYIGKPLQEPNLLGPRYEPPPHHYIGKPLQEPSFGSTIELPISGGTTPIVVNAYVEWKETPTAHVYKAHLPGLKHNEVRVEVENERELCIIGEKWVERETRSGRGHLVERARGRFIQRLMLPQNSNAHRVKACMENGALVINVPKYY</sequence>
<evidence type="ECO:0000256" key="1">
    <source>
        <dbReference type="ARBA" id="ARBA00023016"/>
    </source>
</evidence>
<evidence type="ECO:0000313" key="7">
    <source>
        <dbReference type="Proteomes" id="UP000257109"/>
    </source>
</evidence>
<dbReference type="OrthoDB" id="1418201at2759"/>
<dbReference type="Pfam" id="PF00011">
    <property type="entry name" value="HSP20"/>
    <property type="match status" value="1"/>
</dbReference>
<organism evidence="6 7">
    <name type="scientific">Mucuna pruriens</name>
    <name type="common">Velvet bean</name>
    <name type="synonym">Dolichos pruriens</name>
    <dbReference type="NCBI Taxonomy" id="157652"/>
    <lineage>
        <taxon>Eukaryota</taxon>
        <taxon>Viridiplantae</taxon>
        <taxon>Streptophyta</taxon>
        <taxon>Embryophyta</taxon>
        <taxon>Tracheophyta</taxon>
        <taxon>Spermatophyta</taxon>
        <taxon>Magnoliopsida</taxon>
        <taxon>eudicotyledons</taxon>
        <taxon>Gunneridae</taxon>
        <taxon>Pentapetalae</taxon>
        <taxon>rosids</taxon>
        <taxon>fabids</taxon>
        <taxon>Fabales</taxon>
        <taxon>Fabaceae</taxon>
        <taxon>Papilionoideae</taxon>
        <taxon>50 kb inversion clade</taxon>
        <taxon>NPAAA clade</taxon>
        <taxon>indigoferoid/millettioid clade</taxon>
        <taxon>Phaseoleae</taxon>
        <taxon>Mucuna</taxon>
    </lineage>
</organism>
<dbReference type="PROSITE" id="PS01031">
    <property type="entry name" value="SHSP"/>
    <property type="match status" value="1"/>
</dbReference>